<sequence>MRIIVLRTGDAIPSVAERTGQQFFDFIKGTAGDSWPYDWECIDVRTSQVSQVSQVSDVQLPDPRQVKGAFIITGSASSVTERAPWMLQTEDYIRRIADAEVPLLGICFGHQLIGQALGGEVAKNPNGREIGTVRLEVSKDDPLLAGQPRSFDVQTTHSDSVVRLPPGAVVHASTALEPNTVFSVGPHIRGVQHHPEMSDAIIRGYVEARYDIIKGEGLDPEAILGAIHPAPENGQTLRNFVRNFVLRAS</sequence>
<dbReference type="Pfam" id="PF00117">
    <property type="entry name" value="GATase"/>
    <property type="match status" value="1"/>
</dbReference>
<evidence type="ECO:0000259" key="1">
    <source>
        <dbReference type="Pfam" id="PF00117"/>
    </source>
</evidence>
<evidence type="ECO:0000313" key="3">
    <source>
        <dbReference type="Proteomes" id="UP001379533"/>
    </source>
</evidence>
<evidence type="ECO:0000313" key="2">
    <source>
        <dbReference type="EMBL" id="WXA97577.1"/>
    </source>
</evidence>
<name>A0ABZ2KFV5_9BACT</name>
<dbReference type="Gene3D" id="3.40.50.880">
    <property type="match status" value="1"/>
</dbReference>
<dbReference type="PANTHER" id="PTHR42695:SF5">
    <property type="entry name" value="GLUTAMINE AMIDOTRANSFERASE YLR126C-RELATED"/>
    <property type="match status" value="1"/>
</dbReference>
<dbReference type="InterPro" id="IPR029062">
    <property type="entry name" value="Class_I_gatase-like"/>
</dbReference>
<dbReference type="SUPFAM" id="SSF52317">
    <property type="entry name" value="Class I glutamine amidotransferase-like"/>
    <property type="match status" value="1"/>
</dbReference>
<proteinExistence type="predicted"/>
<gene>
    <name evidence="2" type="ORF">LZC95_12120</name>
</gene>
<protein>
    <submittedName>
        <fullName evidence="2">Glutamine amidotransferase</fullName>
    </submittedName>
</protein>
<feature type="domain" description="Glutamine amidotransferase" evidence="1">
    <location>
        <begin position="79"/>
        <end position="198"/>
    </location>
</feature>
<keyword evidence="3" id="KW-1185">Reference proteome</keyword>
<dbReference type="InterPro" id="IPR044992">
    <property type="entry name" value="ChyE-like"/>
</dbReference>
<dbReference type="EMBL" id="CP089982">
    <property type="protein sequence ID" value="WXA97577.1"/>
    <property type="molecule type" value="Genomic_DNA"/>
</dbReference>
<keyword evidence="2" id="KW-0315">Glutamine amidotransferase</keyword>
<reference evidence="2 3" key="1">
    <citation type="submission" date="2021-12" db="EMBL/GenBank/DDBJ databases">
        <title>Discovery of the Pendulisporaceae a myxobacterial family with distinct sporulation behavior and unique specialized metabolism.</title>
        <authorList>
            <person name="Garcia R."/>
            <person name="Popoff A."/>
            <person name="Bader C.D."/>
            <person name="Loehr J."/>
            <person name="Walesch S."/>
            <person name="Walt C."/>
            <person name="Boldt J."/>
            <person name="Bunk B."/>
            <person name="Haeckl F.J.F.P.J."/>
            <person name="Gunesch A.P."/>
            <person name="Birkelbach J."/>
            <person name="Nuebel U."/>
            <person name="Pietschmann T."/>
            <person name="Bach T."/>
            <person name="Mueller R."/>
        </authorList>
    </citation>
    <scope>NUCLEOTIDE SEQUENCE [LARGE SCALE GENOMIC DNA]</scope>
    <source>
        <strain evidence="2 3">MSr12523</strain>
    </source>
</reference>
<dbReference type="PANTHER" id="PTHR42695">
    <property type="entry name" value="GLUTAMINE AMIDOTRANSFERASE YLR126C-RELATED"/>
    <property type="match status" value="1"/>
</dbReference>
<dbReference type="RefSeq" id="WP_394848199.1">
    <property type="nucleotide sequence ID" value="NZ_CP089982.1"/>
</dbReference>
<dbReference type="CDD" id="cd01741">
    <property type="entry name" value="GATase1_1"/>
    <property type="match status" value="1"/>
</dbReference>
<accession>A0ABZ2KFV5</accession>
<organism evidence="2 3">
    <name type="scientific">Pendulispora brunnea</name>
    <dbReference type="NCBI Taxonomy" id="2905690"/>
    <lineage>
        <taxon>Bacteria</taxon>
        <taxon>Pseudomonadati</taxon>
        <taxon>Myxococcota</taxon>
        <taxon>Myxococcia</taxon>
        <taxon>Myxococcales</taxon>
        <taxon>Sorangiineae</taxon>
        <taxon>Pendulisporaceae</taxon>
        <taxon>Pendulispora</taxon>
    </lineage>
</organism>
<dbReference type="InterPro" id="IPR017926">
    <property type="entry name" value="GATASE"/>
</dbReference>
<dbReference type="Proteomes" id="UP001379533">
    <property type="component" value="Chromosome"/>
</dbReference>
<dbReference type="NCBIfam" id="NF006562">
    <property type="entry name" value="PRK09065.1"/>
    <property type="match status" value="1"/>
</dbReference>
<dbReference type="PROSITE" id="PS51273">
    <property type="entry name" value="GATASE_TYPE_1"/>
    <property type="match status" value="1"/>
</dbReference>